<evidence type="ECO:0000259" key="10">
    <source>
        <dbReference type="PROSITE" id="PS51462"/>
    </source>
</evidence>
<dbReference type="PANTHER" id="PTHR42904:SF6">
    <property type="entry name" value="NAD-CAPPED RNA HYDROLASE NUDT12"/>
    <property type="match status" value="1"/>
</dbReference>
<dbReference type="PROSITE" id="PS51462">
    <property type="entry name" value="NUDIX"/>
    <property type="match status" value="1"/>
</dbReference>
<dbReference type="InterPro" id="IPR049734">
    <property type="entry name" value="NudC-like_C"/>
</dbReference>
<dbReference type="Gene3D" id="3.90.79.10">
    <property type="entry name" value="Nucleoside Triphosphate Pyrophosphohydrolase"/>
    <property type="match status" value="1"/>
</dbReference>
<dbReference type="EC" id="3.6.1.22" evidence="4"/>
<reference evidence="11" key="1">
    <citation type="submission" date="2018-05" db="EMBL/GenBank/DDBJ databases">
        <authorList>
            <person name="Lanie J.A."/>
            <person name="Ng W.-L."/>
            <person name="Kazmierczak K.M."/>
            <person name="Andrzejewski T.M."/>
            <person name="Davidsen T.M."/>
            <person name="Wayne K.J."/>
            <person name="Tettelin H."/>
            <person name="Glass J.I."/>
            <person name="Rusch D."/>
            <person name="Podicherti R."/>
            <person name="Tsui H.-C.T."/>
            <person name="Winkler M.E."/>
        </authorList>
    </citation>
    <scope>NUCLEOTIDE SEQUENCE</scope>
</reference>
<keyword evidence="6" id="KW-0378">Hydrolase</keyword>
<dbReference type="PRINTS" id="PR00502">
    <property type="entry name" value="NUDIXFAMILY"/>
</dbReference>
<comment type="catalytic activity">
    <reaction evidence="9">
        <text>a 5'-end NAD(+)-phospho-ribonucleoside in mRNA + H2O = a 5'-end phospho-adenosine-phospho-ribonucleoside in mRNA + beta-nicotinamide D-ribonucleotide + 2 H(+)</text>
        <dbReference type="Rhea" id="RHEA:60876"/>
        <dbReference type="Rhea" id="RHEA-COMP:15698"/>
        <dbReference type="Rhea" id="RHEA-COMP:15719"/>
        <dbReference type="ChEBI" id="CHEBI:14649"/>
        <dbReference type="ChEBI" id="CHEBI:15377"/>
        <dbReference type="ChEBI" id="CHEBI:15378"/>
        <dbReference type="ChEBI" id="CHEBI:144029"/>
        <dbReference type="ChEBI" id="CHEBI:144051"/>
    </reaction>
    <physiologicalReaction direction="left-to-right" evidence="9">
        <dbReference type="Rhea" id="RHEA:60877"/>
    </physiologicalReaction>
</comment>
<evidence type="ECO:0000256" key="2">
    <source>
        <dbReference type="ARBA" id="ARBA00001947"/>
    </source>
</evidence>
<dbReference type="InterPro" id="IPR020084">
    <property type="entry name" value="NUDIX_hydrolase_CS"/>
</dbReference>
<dbReference type="PANTHER" id="PTHR42904">
    <property type="entry name" value="NUDIX HYDROLASE, NUDC SUBFAMILY"/>
    <property type="match status" value="1"/>
</dbReference>
<keyword evidence="7" id="KW-0460">Magnesium</keyword>
<keyword evidence="5" id="KW-0479">Metal-binding</keyword>
<dbReference type="GO" id="GO:0035529">
    <property type="term" value="F:NADH pyrophosphatase activity"/>
    <property type="evidence" value="ECO:0007669"/>
    <property type="project" value="TreeGrafter"/>
</dbReference>
<dbReference type="CDD" id="cd03429">
    <property type="entry name" value="NUDIX_NADH_pyrophosphatase_Nudt13"/>
    <property type="match status" value="1"/>
</dbReference>
<evidence type="ECO:0000313" key="11">
    <source>
        <dbReference type="EMBL" id="SVA04101.1"/>
    </source>
</evidence>
<name>A0A381SL85_9ZZZZ</name>
<evidence type="ECO:0000256" key="6">
    <source>
        <dbReference type="ARBA" id="ARBA00022801"/>
    </source>
</evidence>
<dbReference type="AlphaFoldDB" id="A0A381SL85"/>
<dbReference type="PROSITE" id="PS00893">
    <property type="entry name" value="NUDIX_BOX"/>
    <property type="match status" value="1"/>
</dbReference>
<dbReference type="GO" id="GO:0046872">
    <property type="term" value="F:metal ion binding"/>
    <property type="evidence" value="ECO:0007669"/>
    <property type="project" value="UniProtKB-KW"/>
</dbReference>
<evidence type="ECO:0000256" key="8">
    <source>
        <dbReference type="ARBA" id="ARBA00023027"/>
    </source>
</evidence>
<dbReference type="Pfam" id="PF09297">
    <property type="entry name" value="Zn_ribbon_NUD"/>
    <property type="match status" value="1"/>
</dbReference>
<evidence type="ECO:0000256" key="9">
    <source>
        <dbReference type="ARBA" id="ARBA00023679"/>
    </source>
</evidence>
<evidence type="ECO:0000256" key="5">
    <source>
        <dbReference type="ARBA" id="ARBA00022723"/>
    </source>
</evidence>
<sequence>MDHLQRSRLNLFSSRTLDRATFLRPAEAQLADIINSPSCRFVPVLGTNVLVNQEETRCRAELLAPSELHECFGHCDEHVYLGQGGGTHYFAAIVGKPSSRAGEFADLRTYAAVLDEDQAALLSYARAMVIWRHNHRYCGACGAPTRPRLGGHVLECSQIDCGREHYPRTDPAIIVLVEKGEQALFGRKAEWPENRYSTIAGFVEPGESAEQAVVREVAEETGVEVTAMHYHSSQPWPFPGSLMLGYTATAGADAISLNDNELEDARWLTRDQISEKLALGEFQLPTSISISSRLIEDWFNKKSDLALRTLRERYQRIG</sequence>
<gene>
    <name evidence="11" type="ORF">METZ01_LOCUS56955</name>
</gene>
<comment type="cofactor">
    <cofactor evidence="1">
        <name>Mg(2+)</name>
        <dbReference type="ChEBI" id="CHEBI:18420"/>
    </cofactor>
</comment>
<proteinExistence type="inferred from homology"/>
<evidence type="ECO:0000256" key="7">
    <source>
        <dbReference type="ARBA" id="ARBA00022842"/>
    </source>
</evidence>
<dbReference type="NCBIfam" id="NF001299">
    <property type="entry name" value="PRK00241.1"/>
    <property type="match status" value="1"/>
</dbReference>
<feature type="domain" description="Nudix hydrolase" evidence="10">
    <location>
        <begin position="167"/>
        <end position="296"/>
    </location>
</feature>
<evidence type="ECO:0000256" key="4">
    <source>
        <dbReference type="ARBA" id="ARBA00012381"/>
    </source>
</evidence>
<dbReference type="InterPro" id="IPR015797">
    <property type="entry name" value="NUDIX_hydrolase-like_dom_sf"/>
</dbReference>
<dbReference type="InterPro" id="IPR050241">
    <property type="entry name" value="NAD-cap_RNA_hydrolase_NudC"/>
</dbReference>
<dbReference type="GO" id="GO:0019677">
    <property type="term" value="P:NAD+ catabolic process"/>
    <property type="evidence" value="ECO:0007669"/>
    <property type="project" value="TreeGrafter"/>
</dbReference>
<dbReference type="GO" id="GO:0005829">
    <property type="term" value="C:cytosol"/>
    <property type="evidence" value="ECO:0007669"/>
    <property type="project" value="TreeGrafter"/>
</dbReference>
<dbReference type="Pfam" id="PF00293">
    <property type="entry name" value="NUDIX"/>
    <property type="match status" value="1"/>
</dbReference>
<dbReference type="Gene3D" id="3.90.79.20">
    <property type="match status" value="1"/>
</dbReference>
<protein>
    <recommendedName>
        <fullName evidence="4">NAD(+) diphosphatase</fullName>
        <ecNumber evidence="4">3.6.1.22</ecNumber>
    </recommendedName>
</protein>
<dbReference type="InterPro" id="IPR000086">
    <property type="entry name" value="NUDIX_hydrolase_dom"/>
</dbReference>
<comment type="similarity">
    <text evidence="3">Belongs to the Nudix hydrolase family. NudC subfamily.</text>
</comment>
<dbReference type="InterPro" id="IPR020476">
    <property type="entry name" value="Nudix_hydrolase"/>
</dbReference>
<dbReference type="Pfam" id="PF09296">
    <property type="entry name" value="NUDIX-like"/>
    <property type="match status" value="1"/>
</dbReference>
<dbReference type="EMBL" id="UINC01003188">
    <property type="protein sequence ID" value="SVA04101.1"/>
    <property type="molecule type" value="Genomic_DNA"/>
</dbReference>
<keyword evidence="8" id="KW-0520">NAD</keyword>
<comment type="cofactor">
    <cofactor evidence="2">
        <name>Zn(2+)</name>
        <dbReference type="ChEBI" id="CHEBI:29105"/>
    </cofactor>
</comment>
<evidence type="ECO:0000256" key="3">
    <source>
        <dbReference type="ARBA" id="ARBA00009595"/>
    </source>
</evidence>
<evidence type="ECO:0000256" key="1">
    <source>
        <dbReference type="ARBA" id="ARBA00001946"/>
    </source>
</evidence>
<dbReference type="InterPro" id="IPR015375">
    <property type="entry name" value="NADH_PPase-like_N"/>
</dbReference>
<accession>A0A381SL85</accession>
<organism evidence="11">
    <name type="scientific">marine metagenome</name>
    <dbReference type="NCBI Taxonomy" id="408172"/>
    <lineage>
        <taxon>unclassified sequences</taxon>
        <taxon>metagenomes</taxon>
        <taxon>ecological metagenomes</taxon>
    </lineage>
</organism>
<dbReference type="InterPro" id="IPR015376">
    <property type="entry name" value="Znr_NADH_PPase"/>
</dbReference>
<dbReference type="SUPFAM" id="SSF55811">
    <property type="entry name" value="Nudix"/>
    <property type="match status" value="1"/>
</dbReference>
<dbReference type="GO" id="GO:0006742">
    <property type="term" value="P:NADP+ catabolic process"/>
    <property type="evidence" value="ECO:0007669"/>
    <property type="project" value="TreeGrafter"/>
</dbReference>